<protein>
    <submittedName>
        <fullName evidence="1">Uncharacterized protein</fullName>
    </submittedName>
</protein>
<dbReference type="OrthoDB" id="10162528at2759"/>
<dbReference type="Proteomes" id="UP000276133">
    <property type="component" value="Unassembled WGS sequence"/>
</dbReference>
<evidence type="ECO:0000313" key="2">
    <source>
        <dbReference type="Proteomes" id="UP000276133"/>
    </source>
</evidence>
<dbReference type="AlphaFoldDB" id="A0A3M7QK53"/>
<reference evidence="1 2" key="1">
    <citation type="journal article" date="2018" name="Sci. Rep.">
        <title>Genomic signatures of local adaptation to the degree of environmental predictability in rotifers.</title>
        <authorList>
            <person name="Franch-Gras L."/>
            <person name="Hahn C."/>
            <person name="Garcia-Roger E.M."/>
            <person name="Carmona M.J."/>
            <person name="Serra M."/>
            <person name="Gomez A."/>
        </authorList>
    </citation>
    <scope>NUCLEOTIDE SEQUENCE [LARGE SCALE GENOMIC DNA]</scope>
    <source>
        <strain evidence="1">HYR1</strain>
    </source>
</reference>
<dbReference type="EMBL" id="REGN01005902">
    <property type="protein sequence ID" value="RNA11642.1"/>
    <property type="molecule type" value="Genomic_DNA"/>
</dbReference>
<keyword evidence="2" id="KW-1185">Reference proteome</keyword>
<proteinExistence type="predicted"/>
<comment type="caution">
    <text evidence="1">The sequence shown here is derived from an EMBL/GenBank/DDBJ whole genome shotgun (WGS) entry which is preliminary data.</text>
</comment>
<organism evidence="1 2">
    <name type="scientific">Brachionus plicatilis</name>
    <name type="common">Marine rotifer</name>
    <name type="synonym">Brachionus muelleri</name>
    <dbReference type="NCBI Taxonomy" id="10195"/>
    <lineage>
        <taxon>Eukaryota</taxon>
        <taxon>Metazoa</taxon>
        <taxon>Spiralia</taxon>
        <taxon>Gnathifera</taxon>
        <taxon>Rotifera</taxon>
        <taxon>Eurotatoria</taxon>
        <taxon>Monogononta</taxon>
        <taxon>Pseudotrocha</taxon>
        <taxon>Ploima</taxon>
        <taxon>Brachionidae</taxon>
        <taxon>Brachionus</taxon>
    </lineage>
</organism>
<name>A0A3M7QK53_BRAPC</name>
<gene>
    <name evidence="1" type="ORF">BpHYR1_015198</name>
</gene>
<sequence>MSTAQILTSTKQNFYSQINPSSGDIKIDEVAHGFACDSNDRCLRIKEFFIPANYSNNCYKKNLPIQFGNNPQTGYYPPDGDLIETIQINYDHCRKIKK</sequence>
<accession>A0A3M7QK53</accession>
<evidence type="ECO:0000313" key="1">
    <source>
        <dbReference type="EMBL" id="RNA11642.1"/>
    </source>
</evidence>